<evidence type="ECO:0000313" key="9">
    <source>
        <dbReference type="EMBL" id="UZP74624.1"/>
    </source>
</evidence>
<feature type="transmembrane region" description="Helical" evidence="8">
    <location>
        <begin position="117"/>
        <end position="136"/>
    </location>
</feature>
<comment type="similarity">
    <text evidence="2">Belongs to the PsiE family.</text>
</comment>
<evidence type="ECO:0000313" key="10">
    <source>
        <dbReference type="Proteomes" id="UP001317963"/>
    </source>
</evidence>
<name>A0ABY6Q7N3_9GAMM</name>
<evidence type="ECO:0000256" key="1">
    <source>
        <dbReference type="ARBA" id="ARBA00004429"/>
    </source>
</evidence>
<feature type="transmembrane region" description="Helical" evidence="8">
    <location>
        <begin position="61"/>
        <end position="81"/>
    </location>
</feature>
<keyword evidence="4" id="KW-1003">Cell membrane</keyword>
<accession>A0ABY6Q7N3</accession>
<evidence type="ECO:0000256" key="5">
    <source>
        <dbReference type="ARBA" id="ARBA00022692"/>
    </source>
</evidence>
<reference evidence="9 10" key="1">
    <citation type="submission" date="2019-02" db="EMBL/GenBank/DDBJ databases">
        <title>Halieaceae_genomes.</title>
        <authorList>
            <person name="Li S.-H."/>
        </authorList>
    </citation>
    <scope>NUCLEOTIDE SEQUENCE [LARGE SCALE GENOMIC DNA]</scope>
    <source>
        <strain evidence="9 10">JH123</strain>
    </source>
</reference>
<dbReference type="Proteomes" id="UP001317963">
    <property type="component" value="Chromosome"/>
</dbReference>
<dbReference type="InterPro" id="IPR020948">
    <property type="entry name" value="P_starv_induced_PsiE-like"/>
</dbReference>
<evidence type="ECO:0000256" key="6">
    <source>
        <dbReference type="ARBA" id="ARBA00022989"/>
    </source>
</evidence>
<sequence>MSTEHESSESPVAPKFVDRFDEVVLGLFAFAERGLLLLIGGLAIVAVGFELSDFTTTGDINLADLLLLFIYLEVLGMAYAYYSTHSVPVTLPVLIAITGITRLILLSKDSEPTKLMYEAGAVLLLAIAYGVLSWAASNFKAGRKH</sequence>
<protein>
    <recommendedName>
        <fullName evidence="3">Protein PsiE</fullName>
    </recommendedName>
</protein>
<evidence type="ECO:0000256" key="2">
    <source>
        <dbReference type="ARBA" id="ARBA00005632"/>
    </source>
</evidence>
<evidence type="ECO:0000256" key="8">
    <source>
        <dbReference type="SAM" id="Phobius"/>
    </source>
</evidence>
<keyword evidence="6 8" id="KW-1133">Transmembrane helix</keyword>
<dbReference type="Pfam" id="PF06146">
    <property type="entry name" value="PsiE"/>
    <property type="match status" value="1"/>
</dbReference>
<dbReference type="RefSeq" id="WP_279241083.1">
    <property type="nucleotide sequence ID" value="NZ_CP036501.1"/>
</dbReference>
<comment type="subcellular location">
    <subcellularLocation>
        <location evidence="1">Cell inner membrane</location>
        <topology evidence="1">Multi-pass membrane protein</topology>
    </subcellularLocation>
</comment>
<dbReference type="PANTHER" id="PTHR37819">
    <property type="entry name" value="PROTEIN PSIE"/>
    <property type="match status" value="1"/>
</dbReference>
<gene>
    <name evidence="9" type="ORF">E0F26_07680</name>
</gene>
<proteinExistence type="inferred from homology"/>
<evidence type="ECO:0000256" key="3">
    <source>
        <dbReference type="ARBA" id="ARBA00021903"/>
    </source>
</evidence>
<dbReference type="PANTHER" id="PTHR37819:SF1">
    <property type="entry name" value="PROTEIN PSIE"/>
    <property type="match status" value="1"/>
</dbReference>
<organism evidence="9 10">
    <name type="scientific">Candidatus Paraluminiphilus aquimaris</name>
    <dbReference type="NCBI Taxonomy" id="2518994"/>
    <lineage>
        <taxon>Bacteria</taxon>
        <taxon>Pseudomonadati</taxon>
        <taxon>Pseudomonadota</taxon>
        <taxon>Gammaproteobacteria</taxon>
        <taxon>Cellvibrionales</taxon>
        <taxon>Halieaceae</taxon>
        <taxon>Candidatus Paraluminiphilus</taxon>
    </lineage>
</organism>
<keyword evidence="7 8" id="KW-0472">Membrane</keyword>
<keyword evidence="10" id="KW-1185">Reference proteome</keyword>
<dbReference type="EMBL" id="CP036501">
    <property type="protein sequence ID" value="UZP74624.1"/>
    <property type="molecule type" value="Genomic_DNA"/>
</dbReference>
<keyword evidence="5 8" id="KW-0812">Transmembrane</keyword>
<dbReference type="InterPro" id="IPR009315">
    <property type="entry name" value="P_starv_induced_PsiE"/>
</dbReference>
<evidence type="ECO:0000256" key="4">
    <source>
        <dbReference type="ARBA" id="ARBA00022475"/>
    </source>
</evidence>
<evidence type="ECO:0000256" key="7">
    <source>
        <dbReference type="ARBA" id="ARBA00023136"/>
    </source>
</evidence>
<feature type="transmembrane region" description="Helical" evidence="8">
    <location>
        <begin position="23"/>
        <end position="49"/>
    </location>
</feature>
<feature type="transmembrane region" description="Helical" evidence="8">
    <location>
        <begin position="87"/>
        <end position="105"/>
    </location>
</feature>